<evidence type="ECO:0000256" key="9">
    <source>
        <dbReference type="SAM" id="MobiDB-lite"/>
    </source>
</evidence>
<dbReference type="SUPFAM" id="SSF56112">
    <property type="entry name" value="Protein kinase-like (PK-like)"/>
    <property type="match status" value="1"/>
</dbReference>
<dbReference type="CDD" id="cd14014">
    <property type="entry name" value="STKc_PknB_like"/>
    <property type="match status" value="1"/>
</dbReference>
<dbReference type="PANTHER" id="PTHR43289:SF6">
    <property type="entry name" value="SERINE_THREONINE-PROTEIN KINASE NEKL-3"/>
    <property type="match status" value="1"/>
</dbReference>
<evidence type="ECO:0000256" key="6">
    <source>
        <dbReference type="ARBA" id="ARBA00022840"/>
    </source>
</evidence>
<dbReference type="InterPro" id="IPR008271">
    <property type="entry name" value="Ser/Thr_kinase_AS"/>
</dbReference>
<evidence type="ECO:0000256" key="5">
    <source>
        <dbReference type="ARBA" id="ARBA00022777"/>
    </source>
</evidence>
<evidence type="ECO:0000256" key="1">
    <source>
        <dbReference type="ARBA" id="ARBA00012513"/>
    </source>
</evidence>
<dbReference type="InterPro" id="IPR000719">
    <property type="entry name" value="Prot_kinase_dom"/>
</dbReference>
<dbReference type="KEGG" id="lrs:PX52LOC_05278"/>
<proteinExistence type="predicted"/>
<dbReference type="EC" id="2.7.11.1" evidence="1"/>
<evidence type="ECO:0000256" key="7">
    <source>
        <dbReference type="PROSITE-ProRule" id="PRU10141"/>
    </source>
</evidence>
<feature type="domain" description="Protein kinase" evidence="11">
    <location>
        <begin position="10"/>
        <end position="273"/>
    </location>
</feature>
<dbReference type="PANTHER" id="PTHR43289">
    <property type="entry name" value="MITOGEN-ACTIVATED PROTEIN KINASE KINASE KINASE 20-RELATED"/>
    <property type="match status" value="1"/>
</dbReference>
<evidence type="ECO:0000256" key="3">
    <source>
        <dbReference type="ARBA" id="ARBA00022679"/>
    </source>
</evidence>
<name>A0A5C1AHF8_9BACT</name>
<dbReference type="InterPro" id="IPR017441">
    <property type="entry name" value="Protein_kinase_ATP_BS"/>
</dbReference>
<evidence type="ECO:0000256" key="8">
    <source>
        <dbReference type="SAM" id="Coils"/>
    </source>
</evidence>
<dbReference type="PROSITE" id="PS00107">
    <property type="entry name" value="PROTEIN_KINASE_ATP"/>
    <property type="match status" value="1"/>
</dbReference>
<evidence type="ECO:0000313" key="12">
    <source>
        <dbReference type="EMBL" id="QEL18260.1"/>
    </source>
</evidence>
<reference evidence="13" key="1">
    <citation type="submission" date="2019-08" db="EMBL/GenBank/DDBJ databases">
        <title>Limnoglobus roseus gen. nov., sp. nov., a novel freshwater planctomycete with a giant genome from the family Gemmataceae.</title>
        <authorList>
            <person name="Kulichevskaya I.S."/>
            <person name="Naumoff D.G."/>
            <person name="Miroshnikov K."/>
            <person name="Ivanova A."/>
            <person name="Philippov D.A."/>
            <person name="Hakobyan A."/>
            <person name="Rijpstra I.C."/>
            <person name="Sinninghe Damste J.S."/>
            <person name="Liesack W."/>
            <person name="Dedysh S.N."/>
        </authorList>
    </citation>
    <scope>NUCLEOTIDE SEQUENCE [LARGE SCALE GENOMIC DNA]</scope>
    <source>
        <strain evidence="13">PX52</strain>
    </source>
</reference>
<dbReference type="InterPro" id="IPR011009">
    <property type="entry name" value="Kinase-like_dom_sf"/>
</dbReference>
<keyword evidence="10" id="KW-1133">Transmembrane helix</keyword>
<dbReference type="GO" id="GO:0005524">
    <property type="term" value="F:ATP binding"/>
    <property type="evidence" value="ECO:0007669"/>
    <property type="project" value="UniProtKB-UniRule"/>
</dbReference>
<evidence type="ECO:0000256" key="10">
    <source>
        <dbReference type="SAM" id="Phobius"/>
    </source>
</evidence>
<evidence type="ECO:0000256" key="2">
    <source>
        <dbReference type="ARBA" id="ARBA00022527"/>
    </source>
</evidence>
<keyword evidence="5 12" id="KW-0418">Kinase</keyword>
<dbReference type="PROSITE" id="PS00108">
    <property type="entry name" value="PROTEIN_KINASE_ST"/>
    <property type="match status" value="1"/>
</dbReference>
<evidence type="ECO:0000259" key="11">
    <source>
        <dbReference type="PROSITE" id="PS50011"/>
    </source>
</evidence>
<dbReference type="FunFam" id="1.10.510.10:FF:000021">
    <property type="entry name" value="Serine/threonine protein kinase"/>
    <property type="match status" value="1"/>
</dbReference>
<accession>A0A5C1AHF8</accession>
<organism evidence="12 13">
    <name type="scientific">Limnoglobus roseus</name>
    <dbReference type="NCBI Taxonomy" id="2598579"/>
    <lineage>
        <taxon>Bacteria</taxon>
        <taxon>Pseudomonadati</taxon>
        <taxon>Planctomycetota</taxon>
        <taxon>Planctomycetia</taxon>
        <taxon>Gemmatales</taxon>
        <taxon>Gemmataceae</taxon>
        <taxon>Limnoglobus</taxon>
    </lineage>
</organism>
<dbReference type="SMART" id="SM00220">
    <property type="entry name" value="S_TKc"/>
    <property type="match status" value="1"/>
</dbReference>
<keyword evidence="6 7" id="KW-0067">ATP-binding</keyword>
<feature type="binding site" evidence="7">
    <location>
        <position position="41"/>
    </location>
    <ligand>
        <name>ATP</name>
        <dbReference type="ChEBI" id="CHEBI:30616"/>
    </ligand>
</feature>
<keyword evidence="3" id="KW-0808">Transferase</keyword>
<protein>
    <recommendedName>
        <fullName evidence="1">non-specific serine/threonine protein kinase</fullName>
        <ecNumber evidence="1">2.7.11.1</ecNumber>
    </recommendedName>
</protein>
<dbReference type="RefSeq" id="WP_168219202.1">
    <property type="nucleotide sequence ID" value="NZ_CP042425.1"/>
</dbReference>
<dbReference type="Proteomes" id="UP000324974">
    <property type="component" value="Chromosome"/>
</dbReference>
<dbReference type="GO" id="GO:0004674">
    <property type="term" value="F:protein serine/threonine kinase activity"/>
    <property type="evidence" value="ECO:0007669"/>
    <property type="project" value="UniProtKB-KW"/>
</dbReference>
<keyword evidence="10" id="KW-0472">Membrane</keyword>
<keyword evidence="4 7" id="KW-0547">Nucleotide-binding</keyword>
<dbReference type="Pfam" id="PF00069">
    <property type="entry name" value="Pkinase"/>
    <property type="match status" value="1"/>
</dbReference>
<keyword evidence="2 12" id="KW-0723">Serine/threonine-protein kinase</keyword>
<gene>
    <name evidence="12" type="ORF">PX52LOC_05278</name>
</gene>
<dbReference type="Gene3D" id="1.10.510.10">
    <property type="entry name" value="Transferase(Phosphotransferase) domain 1"/>
    <property type="match status" value="1"/>
</dbReference>
<keyword evidence="10" id="KW-0812">Transmembrane</keyword>
<feature type="transmembrane region" description="Helical" evidence="10">
    <location>
        <begin position="337"/>
        <end position="359"/>
    </location>
</feature>
<dbReference type="PROSITE" id="PS50011">
    <property type="entry name" value="PROTEIN_KINASE_DOM"/>
    <property type="match status" value="1"/>
</dbReference>
<keyword evidence="13" id="KW-1185">Reference proteome</keyword>
<dbReference type="Gene3D" id="3.30.200.20">
    <property type="entry name" value="Phosphorylase Kinase, domain 1"/>
    <property type="match status" value="1"/>
</dbReference>
<evidence type="ECO:0000313" key="13">
    <source>
        <dbReference type="Proteomes" id="UP000324974"/>
    </source>
</evidence>
<feature type="coiled-coil region" evidence="8">
    <location>
        <begin position="481"/>
        <end position="508"/>
    </location>
</feature>
<sequence>MFVGQKFGPFEIDKELGSGAMGSVYRAKFTHEGKVSRVAIKVVALGLLGNESAMARFEREANILKQLRHPHIVRLVATGRLGKSQPTPFIAMEFVEGESLDHILGRRLKLGWEEVAAYAKQLCSALQYAHEKGIIHRDLKPSNLMVTTEGVLKLTDFGIAKDTDVTALTGANSTIGTAAYMSPEQCRGDKNLTNKSDLYSLGIVLFELITGRKPFVADTTVDMFMKHVQEVPPRASRFVSDLPVWLDNLVAFLMEKDKERRPMDAATVGRMLAEIEEKMQNQQSAGLEVASSRRKDRPLSGNELDEADLEAARSLKAGKSGKKPKKKKKVPLLQRQWVRAIPAVLAVLLIIGGIVYLFMPAGPQALADAVQKANDPEAKIKAAETYLAKYGSDGGDVTQSVRKQLRETRGKQLEAILDKRYASNLAKPADKTEADAYTAAWAGMELEQKGDLTAAQSTWTKLKAREAEIKDDFLEGWGWLADDRLRQLHEVDDKIKALRQQLREMEINEKPWKFDATEPESLAKLAIRLGGSGGVPLISDDPEKNKVKHVSDLPKARRVYADLAKLTEKKPEERSWFLMAVRERGANFDPKADDGKTRADTLPKQLEAIKAEWTRIKDFNEAPAEKRDCRNRCKELIDCYADETDEALKKVVEEAKTLLPTMK</sequence>
<keyword evidence="8" id="KW-0175">Coiled coil</keyword>
<dbReference type="AlphaFoldDB" id="A0A5C1AHF8"/>
<evidence type="ECO:0000256" key="4">
    <source>
        <dbReference type="ARBA" id="ARBA00022741"/>
    </source>
</evidence>
<feature type="region of interest" description="Disordered" evidence="9">
    <location>
        <begin position="282"/>
        <end position="306"/>
    </location>
</feature>
<dbReference type="EMBL" id="CP042425">
    <property type="protein sequence ID" value="QEL18260.1"/>
    <property type="molecule type" value="Genomic_DNA"/>
</dbReference>